<dbReference type="GO" id="GO:0005524">
    <property type="term" value="F:ATP binding"/>
    <property type="evidence" value="ECO:0007669"/>
    <property type="project" value="UniProtKB-UniRule"/>
</dbReference>
<evidence type="ECO:0000256" key="12">
    <source>
        <dbReference type="RuleBase" id="RU003784"/>
    </source>
</evidence>
<evidence type="ECO:0000256" key="2">
    <source>
        <dbReference type="ARBA" id="ARBA00003213"/>
    </source>
</evidence>
<dbReference type="Pfam" id="PF01715">
    <property type="entry name" value="IPPT"/>
    <property type="match status" value="1"/>
</dbReference>
<dbReference type="HAMAP" id="MF_00185">
    <property type="entry name" value="IPP_trans"/>
    <property type="match status" value="1"/>
</dbReference>
<feature type="site" description="Interaction with substrate tRNA" evidence="10">
    <location>
        <position position="103"/>
    </location>
</feature>
<comment type="caution">
    <text evidence="10">Lacks conserved residue(s) required for the propagation of feature annotation.</text>
</comment>
<comment type="cofactor">
    <cofactor evidence="1 10">
        <name>Mg(2+)</name>
        <dbReference type="ChEBI" id="CHEBI:18420"/>
    </cofactor>
</comment>
<feature type="binding site" evidence="10">
    <location>
        <begin position="14"/>
        <end position="19"/>
    </location>
    <ligand>
        <name>substrate</name>
    </ligand>
</feature>
<keyword evidence="6 10" id="KW-0547">Nucleotide-binding</keyword>
<evidence type="ECO:0000256" key="8">
    <source>
        <dbReference type="ARBA" id="ARBA00022842"/>
    </source>
</evidence>
<dbReference type="InterPro" id="IPR018022">
    <property type="entry name" value="IPT"/>
</dbReference>
<evidence type="ECO:0000313" key="14">
    <source>
        <dbReference type="EMBL" id="PMP61584.1"/>
    </source>
</evidence>
<dbReference type="PANTHER" id="PTHR11088:SF60">
    <property type="entry name" value="TRNA DIMETHYLALLYLTRANSFERASE"/>
    <property type="match status" value="1"/>
</dbReference>
<keyword evidence="4 10" id="KW-0808">Transferase</keyword>
<comment type="subunit">
    <text evidence="10">Monomer.</text>
</comment>
<comment type="caution">
    <text evidence="14">The sequence shown here is derived from an EMBL/GenBank/DDBJ whole genome shotgun (WGS) entry which is preliminary data.</text>
</comment>
<gene>
    <name evidence="10" type="primary">miaA</name>
    <name evidence="14" type="ORF">C0197_05455</name>
</gene>
<accession>A0A2N7PIQ2</accession>
<dbReference type="FunFam" id="1.10.20.140:FF:000001">
    <property type="entry name" value="tRNA dimethylallyltransferase"/>
    <property type="match status" value="1"/>
</dbReference>
<evidence type="ECO:0000256" key="9">
    <source>
        <dbReference type="ARBA" id="ARBA00049563"/>
    </source>
</evidence>
<evidence type="ECO:0000256" key="5">
    <source>
        <dbReference type="ARBA" id="ARBA00022694"/>
    </source>
</evidence>
<dbReference type="AlphaFoldDB" id="A0A2N7PIQ2"/>
<dbReference type="Gene3D" id="3.40.50.300">
    <property type="entry name" value="P-loop containing nucleotide triphosphate hydrolases"/>
    <property type="match status" value="1"/>
</dbReference>
<protein>
    <recommendedName>
        <fullName evidence="10">tRNA dimethylallyltransferase</fullName>
        <ecNumber evidence="10">2.5.1.75</ecNumber>
    </recommendedName>
    <alternativeName>
        <fullName evidence="10">Dimethylallyl diphosphate:tRNA dimethylallyltransferase</fullName>
        <shortName evidence="10">DMAPP:tRNA dimethylallyltransferase</shortName>
        <shortName evidence="10">DMATase</shortName>
    </alternativeName>
    <alternativeName>
        <fullName evidence="10">Isopentenyl-diphosphate:tRNA isopentenyltransferase</fullName>
        <shortName evidence="10">IPP transferase</shortName>
        <shortName evidence="10">IPPT</shortName>
        <shortName evidence="10">IPTase</shortName>
    </alternativeName>
</protein>
<dbReference type="InterPro" id="IPR027417">
    <property type="entry name" value="P-loop_NTPase"/>
</dbReference>
<reference evidence="14 15" key="1">
    <citation type="submission" date="2018-01" db="EMBL/GenBank/DDBJ databases">
        <title>Metagenomic assembled genomes from two thermal pools in the Uzon Caldera, Kamchatka, Russia.</title>
        <authorList>
            <person name="Wilkins L."/>
            <person name="Ettinger C."/>
        </authorList>
    </citation>
    <scope>NUCLEOTIDE SEQUENCE [LARGE SCALE GENOMIC DNA]</scope>
    <source>
        <strain evidence="14">ZAV-15</strain>
    </source>
</reference>
<comment type="similarity">
    <text evidence="3 10 13">Belongs to the IPP transferase family.</text>
</comment>
<evidence type="ECO:0000256" key="3">
    <source>
        <dbReference type="ARBA" id="ARBA00005842"/>
    </source>
</evidence>
<evidence type="ECO:0000256" key="4">
    <source>
        <dbReference type="ARBA" id="ARBA00022679"/>
    </source>
</evidence>
<dbReference type="NCBIfam" id="TIGR00174">
    <property type="entry name" value="miaA"/>
    <property type="match status" value="1"/>
</dbReference>
<sequence length="307" mass="35876">MNKTPKIIAICGPTGSGKTQISIEIAKAFDGEIINFDSQQVYRELLIGTAKPLPEERGGIPHHLFDEISLFEEMSAGRFVELAEKLVQEITQRGKLPIFVGGTGLYLRAFEYGLFKVSSNPQVRKLLKERASEDPKSLYQELQKLDPEYAEKIHPNDLVRIIRALEVIYTTGKTFSAFQKETPFFQKKRYPILKIGIFLPRRELYAKINERVLKMIESGWLEEVRNLYVNYGEEIFDRIKAIGYKELYLVLKGKLSLDEAIKTIQKKTRHYAKRQITWFKKERDIEWFKPDERPLILKKIEVYLREE</sequence>
<feature type="region of interest" description="Interaction with substrate tRNA" evidence="10">
    <location>
        <begin position="37"/>
        <end position="40"/>
    </location>
</feature>
<evidence type="ECO:0000256" key="7">
    <source>
        <dbReference type="ARBA" id="ARBA00022840"/>
    </source>
</evidence>
<dbReference type="EMBL" id="PNIE01000079">
    <property type="protein sequence ID" value="PMP61584.1"/>
    <property type="molecule type" value="Genomic_DNA"/>
</dbReference>
<evidence type="ECO:0000256" key="6">
    <source>
        <dbReference type="ARBA" id="ARBA00022741"/>
    </source>
</evidence>
<organism evidence="14 15">
    <name type="scientific">Caldimicrobium thiodismutans</name>
    <dbReference type="NCBI Taxonomy" id="1653476"/>
    <lineage>
        <taxon>Bacteria</taxon>
        <taxon>Pseudomonadati</taxon>
        <taxon>Thermodesulfobacteriota</taxon>
        <taxon>Thermodesulfobacteria</taxon>
        <taxon>Thermodesulfobacteriales</taxon>
        <taxon>Thermodesulfobacteriaceae</taxon>
        <taxon>Caldimicrobium</taxon>
    </lineage>
</organism>
<dbReference type="Proteomes" id="UP000235731">
    <property type="component" value="Unassembled WGS sequence"/>
</dbReference>
<comment type="function">
    <text evidence="2 10 12">Catalyzes the transfer of a dimethylallyl group onto the adenine at position 37 in tRNAs that read codons beginning with uridine, leading to the formation of N6-(dimethylallyl)adenosine (i(6)A).</text>
</comment>
<keyword evidence="5 10" id="KW-0819">tRNA processing</keyword>
<dbReference type="EC" id="2.5.1.75" evidence="10"/>
<name>A0A2N7PIQ2_9BACT</name>
<dbReference type="InterPro" id="IPR039657">
    <property type="entry name" value="Dimethylallyltransferase"/>
</dbReference>
<evidence type="ECO:0000256" key="13">
    <source>
        <dbReference type="RuleBase" id="RU003785"/>
    </source>
</evidence>
<evidence type="ECO:0000256" key="1">
    <source>
        <dbReference type="ARBA" id="ARBA00001946"/>
    </source>
</evidence>
<evidence type="ECO:0000313" key="15">
    <source>
        <dbReference type="Proteomes" id="UP000235731"/>
    </source>
</evidence>
<dbReference type="GO" id="GO:0006400">
    <property type="term" value="P:tRNA modification"/>
    <property type="evidence" value="ECO:0007669"/>
    <property type="project" value="TreeGrafter"/>
</dbReference>
<dbReference type="Gene3D" id="1.10.20.140">
    <property type="match status" value="1"/>
</dbReference>
<evidence type="ECO:0000256" key="10">
    <source>
        <dbReference type="HAMAP-Rule" id="MF_00185"/>
    </source>
</evidence>
<feature type="binding site" evidence="10">
    <location>
        <begin position="12"/>
        <end position="19"/>
    </location>
    <ligand>
        <name>ATP</name>
        <dbReference type="ChEBI" id="CHEBI:30616"/>
    </ligand>
</feature>
<feature type="site" description="Interaction with substrate tRNA" evidence="10">
    <location>
        <position position="124"/>
    </location>
</feature>
<keyword evidence="8 10" id="KW-0460">Magnesium</keyword>
<comment type="catalytic activity">
    <reaction evidence="9 10 11">
        <text>adenosine(37) in tRNA + dimethylallyl diphosphate = N(6)-dimethylallyladenosine(37) in tRNA + diphosphate</text>
        <dbReference type="Rhea" id="RHEA:26482"/>
        <dbReference type="Rhea" id="RHEA-COMP:10162"/>
        <dbReference type="Rhea" id="RHEA-COMP:10375"/>
        <dbReference type="ChEBI" id="CHEBI:33019"/>
        <dbReference type="ChEBI" id="CHEBI:57623"/>
        <dbReference type="ChEBI" id="CHEBI:74411"/>
        <dbReference type="ChEBI" id="CHEBI:74415"/>
        <dbReference type="EC" id="2.5.1.75"/>
    </reaction>
</comment>
<keyword evidence="7 10" id="KW-0067">ATP-binding</keyword>
<evidence type="ECO:0000256" key="11">
    <source>
        <dbReference type="RuleBase" id="RU003783"/>
    </source>
</evidence>
<dbReference type="SUPFAM" id="SSF52540">
    <property type="entry name" value="P-loop containing nucleoside triphosphate hydrolases"/>
    <property type="match status" value="2"/>
</dbReference>
<dbReference type="GO" id="GO:0052381">
    <property type="term" value="F:tRNA dimethylallyltransferase activity"/>
    <property type="evidence" value="ECO:0007669"/>
    <property type="project" value="UniProtKB-UniRule"/>
</dbReference>
<proteinExistence type="inferred from homology"/>
<dbReference type="PANTHER" id="PTHR11088">
    <property type="entry name" value="TRNA DIMETHYLALLYLTRANSFERASE"/>
    <property type="match status" value="1"/>
</dbReference>